<comment type="subcellular location">
    <subcellularLocation>
        <location evidence="1">Membrane</location>
        <topology evidence="1">Multi-pass membrane protein</topology>
    </subcellularLocation>
</comment>
<keyword evidence="3 6" id="KW-0812">Transmembrane</keyword>
<dbReference type="AlphaFoldDB" id="A0A7M6DJ16"/>
<evidence type="ECO:0000256" key="2">
    <source>
        <dbReference type="ARBA" id="ARBA00011036"/>
    </source>
</evidence>
<proteinExistence type="inferred from homology"/>
<evidence type="ECO:0000256" key="6">
    <source>
        <dbReference type="SAM" id="Phobius"/>
    </source>
</evidence>
<feature type="transmembrane region" description="Helical" evidence="6">
    <location>
        <begin position="110"/>
        <end position="130"/>
    </location>
</feature>
<dbReference type="Proteomes" id="UP000594262">
    <property type="component" value="Unplaced"/>
</dbReference>
<organism evidence="8 9">
    <name type="scientific">Clytia hemisphaerica</name>
    <dbReference type="NCBI Taxonomy" id="252671"/>
    <lineage>
        <taxon>Eukaryota</taxon>
        <taxon>Metazoa</taxon>
        <taxon>Cnidaria</taxon>
        <taxon>Hydrozoa</taxon>
        <taxon>Hydroidolina</taxon>
        <taxon>Leptothecata</taxon>
        <taxon>Obeliida</taxon>
        <taxon>Clytiidae</taxon>
        <taxon>Clytia</taxon>
    </lineage>
</organism>
<accession>A0A7M6DJ16</accession>
<keyword evidence="4 6" id="KW-1133">Transmembrane helix</keyword>
<dbReference type="RefSeq" id="XP_066921707.1">
    <property type="nucleotide sequence ID" value="XM_067065606.1"/>
</dbReference>
<feature type="transmembrane region" description="Helical" evidence="6">
    <location>
        <begin position="288"/>
        <end position="309"/>
    </location>
</feature>
<evidence type="ECO:0000313" key="8">
    <source>
        <dbReference type="EnsemblMetazoa" id="CLYHEMP012851.1"/>
    </source>
</evidence>
<sequence>MVALPKVSFSVFLFSFQIVLLALFANYVEYDNVGQAVNDSYPQFQDVHVMMFFGIGFLMTFLKRYGFGSITYNFLIGAVVIQWATLVNAWCHQSIKKADDPTTVKINLVTLMTSDFTSAVVLISYGAVLGKISRFQILVMAILECVVFAVSESVIMKYLGISDIGGSIVIHLFAAYFGIAVSTVIGHPTVNAKESSDRTSDLFSMAGTIFLWVYWPSFNSGLLSGKDHEAQTRAIINTYFSLAACVVTTMVISPMLDKRFKVSMVHIQNATLAGGVAVGAVADLHIQPWGAILIGMIASVCSVLGYSYLTPFLSSKLKIHDTCGIHNLHGIPGFLSAIFSAIAAPAIGEKGRQYYTNTKDGSDEWSLKKQGGYQIAAAFVSFAFAVIGGIITGFIMKHLDGTESQNDFFDDNYEFLTPEEEEGVEKNHNSTALQNVFFNDPPKEEGIISS</sequence>
<feature type="transmembrane region" description="Helical" evidence="6">
    <location>
        <begin position="375"/>
        <end position="396"/>
    </location>
</feature>
<feature type="transmembrane region" description="Helical" evidence="6">
    <location>
        <begin position="137"/>
        <end position="156"/>
    </location>
</feature>
<feature type="transmembrane region" description="Helical" evidence="6">
    <location>
        <begin position="264"/>
        <end position="282"/>
    </location>
</feature>
<protein>
    <recommendedName>
        <fullName evidence="7">Ammonium transporter AmtB-like domain-containing protein</fullName>
    </recommendedName>
</protein>
<dbReference type="SUPFAM" id="SSF111352">
    <property type="entry name" value="Ammonium transporter"/>
    <property type="match status" value="1"/>
</dbReference>
<feature type="domain" description="Ammonium transporter AmtB-like" evidence="7">
    <location>
        <begin position="11"/>
        <end position="400"/>
    </location>
</feature>
<dbReference type="InterPro" id="IPR024041">
    <property type="entry name" value="NH4_transpt_AmtB-like_dom"/>
</dbReference>
<dbReference type="EnsemblMetazoa" id="CLYHEMT012851.1">
    <property type="protein sequence ID" value="CLYHEMP012851.1"/>
    <property type="gene ID" value="CLYHEMG012851"/>
</dbReference>
<feature type="transmembrane region" description="Helical" evidence="6">
    <location>
        <begin position="7"/>
        <end position="27"/>
    </location>
</feature>
<dbReference type="InterPro" id="IPR029020">
    <property type="entry name" value="Ammonium/urea_transptr"/>
</dbReference>
<dbReference type="PANTHER" id="PTHR11730">
    <property type="entry name" value="AMMONIUM TRANSPORTER"/>
    <property type="match status" value="1"/>
</dbReference>
<evidence type="ECO:0000313" key="9">
    <source>
        <dbReference type="Proteomes" id="UP000594262"/>
    </source>
</evidence>
<dbReference type="Pfam" id="PF00909">
    <property type="entry name" value="Ammonium_transp"/>
    <property type="match status" value="1"/>
</dbReference>
<evidence type="ECO:0000256" key="5">
    <source>
        <dbReference type="ARBA" id="ARBA00023136"/>
    </source>
</evidence>
<dbReference type="Gene3D" id="1.10.3430.10">
    <property type="entry name" value="Ammonium transporter AmtB like domains"/>
    <property type="match status" value="1"/>
</dbReference>
<evidence type="ECO:0000256" key="3">
    <source>
        <dbReference type="ARBA" id="ARBA00022692"/>
    </source>
</evidence>
<reference evidence="8" key="1">
    <citation type="submission" date="2021-01" db="UniProtKB">
        <authorList>
            <consortium name="EnsemblMetazoa"/>
        </authorList>
    </citation>
    <scope>IDENTIFICATION</scope>
</reference>
<feature type="transmembrane region" description="Helical" evidence="6">
    <location>
        <begin position="168"/>
        <end position="190"/>
    </location>
</feature>
<dbReference type="RefSeq" id="XP_066921706.1">
    <property type="nucleotide sequence ID" value="XM_067065605.1"/>
</dbReference>
<dbReference type="GO" id="GO:0097272">
    <property type="term" value="P:ammonium homeostasis"/>
    <property type="evidence" value="ECO:0007669"/>
    <property type="project" value="TreeGrafter"/>
</dbReference>
<evidence type="ECO:0000259" key="7">
    <source>
        <dbReference type="Pfam" id="PF00909"/>
    </source>
</evidence>
<dbReference type="OrthoDB" id="534912at2759"/>
<evidence type="ECO:0000256" key="1">
    <source>
        <dbReference type="ARBA" id="ARBA00004141"/>
    </source>
</evidence>
<dbReference type="GO" id="GO:0008519">
    <property type="term" value="F:ammonium channel activity"/>
    <property type="evidence" value="ECO:0007669"/>
    <property type="project" value="InterPro"/>
</dbReference>
<feature type="transmembrane region" description="Helical" evidence="6">
    <location>
        <begin position="72"/>
        <end position="90"/>
    </location>
</feature>
<feature type="transmembrane region" description="Helical" evidence="6">
    <location>
        <begin position="330"/>
        <end position="348"/>
    </location>
</feature>
<feature type="transmembrane region" description="Helical" evidence="6">
    <location>
        <begin position="202"/>
        <end position="222"/>
    </location>
</feature>
<keyword evidence="9" id="KW-1185">Reference proteome</keyword>
<evidence type="ECO:0000256" key="4">
    <source>
        <dbReference type="ARBA" id="ARBA00022989"/>
    </source>
</evidence>
<dbReference type="EnsemblMetazoa" id="CLYHEMT012851.2">
    <property type="protein sequence ID" value="CLYHEMP012851.2"/>
    <property type="gene ID" value="CLYHEMG012851"/>
</dbReference>
<feature type="transmembrane region" description="Helical" evidence="6">
    <location>
        <begin position="47"/>
        <end position="65"/>
    </location>
</feature>
<keyword evidence="5 6" id="KW-0472">Membrane</keyword>
<dbReference type="PRINTS" id="PR00342">
    <property type="entry name" value="RHESUSRHD"/>
</dbReference>
<dbReference type="GO" id="GO:0005886">
    <property type="term" value="C:plasma membrane"/>
    <property type="evidence" value="ECO:0007669"/>
    <property type="project" value="InterPro"/>
</dbReference>
<comment type="similarity">
    <text evidence="2">Belongs to the ammonium transporter (TC 2.A.49) family. Rh subfamily.</text>
</comment>
<name>A0A7M6DJ16_9CNID</name>
<dbReference type="GeneID" id="136809031"/>
<dbReference type="PANTHER" id="PTHR11730:SF60">
    <property type="entry name" value="RH50, ISOFORM D"/>
    <property type="match status" value="1"/>
</dbReference>
<feature type="transmembrane region" description="Helical" evidence="6">
    <location>
        <begin position="234"/>
        <end position="252"/>
    </location>
</feature>
<dbReference type="InterPro" id="IPR002229">
    <property type="entry name" value="RhesusRHD"/>
</dbReference>